<reference evidence="3" key="2">
    <citation type="journal article" date="2017" name="Nat. Plants">
        <title>The Aegilops tauschii genome reveals multiple impacts of transposons.</title>
        <authorList>
            <person name="Zhao G."/>
            <person name="Zou C."/>
            <person name="Li K."/>
            <person name="Wang K."/>
            <person name="Li T."/>
            <person name="Gao L."/>
            <person name="Zhang X."/>
            <person name="Wang H."/>
            <person name="Yang Z."/>
            <person name="Liu X."/>
            <person name="Jiang W."/>
            <person name="Mao L."/>
            <person name="Kong X."/>
            <person name="Jiao Y."/>
            <person name="Jia J."/>
        </authorList>
    </citation>
    <scope>NUCLEOTIDE SEQUENCE [LARGE SCALE GENOMIC DNA]</scope>
    <source>
        <strain evidence="3">cv. AL8/78</strain>
    </source>
</reference>
<proteinExistence type="predicted"/>
<evidence type="ECO:0000313" key="3">
    <source>
        <dbReference type="Proteomes" id="UP000015105"/>
    </source>
</evidence>
<evidence type="ECO:0000313" key="2">
    <source>
        <dbReference type="EnsemblPlants" id="AET5Gv20438300.2"/>
    </source>
</evidence>
<sequence>ITQDPEEPVLLFTRPLDPDKLVAAGIKLPPDPPIEIDATVPPFRCRGRIGRGGRIIFDRWNPLLRTPTSIGQETTHFTPYGRRPPSPEG</sequence>
<reference evidence="2" key="5">
    <citation type="journal article" date="2021" name="G3 (Bethesda)">
        <title>Aegilops tauschii genome assembly Aet v5.0 features greater sequence contiguity and improved annotation.</title>
        <authorList>
            <person name="Wang L."/>
            <person name="Zhu T."/>
            <person name="Rodriguez J.C."/>
            <person name="Deal K.R."/>
            <person name="Dubcovsky J."/>
            <person name="McGuire P.E."/>
            <person name="Lux T."/>
            <person name="Spannagl M."/>
            <person name="Mayer K.F.X."/>
            <person name="Baldrich P."/>
            <person name="Meyers B.C."/>
            <person name="Huo N."/>
            <person name="Gu Y.Q."/>
            <person name="Zhou H."/>
            <person name="Devos K.M."/>
            <person name="Bennetzen J.L."/>
            <person name="Unver T."/>
            <person name="Budak H."/>
            <person name="Gulick P.J."/>
            <person name="Galiba G."/>
            <person name="Kalapos B."/>
            <person name="Nelson D.R."/>
            <person name="Li P."/>
            <person name="You F.M."/>
            <person name="Luo M.C."/>
            <person name="Dvorak J."/>
        </authorList>
    </citation>
    <scope>NUCLEOTIDE SEQUENCE [LARGE SCALE GENOMIC DNA]</scope>
    <source>
        <strain evidence="2">cv. AL8/78</strain>
    </source>
</reference>
<reference evidence="2" key="4">
    <citation type="submission" date="2019-03" db="UniProtKB">
        <authorList>
            <consortium name="EnsemblPlants"/>
        </authorList>
    </citation>
    <scope>IDENTIFICATION</scope>
</reference>
<name>A0A453KJV4_AEGTS</name>
<dbReference type="EnsemblPlants" id="AET5Gv20438300.2">
    <property type="protein sequence ID" value="AET5Gv20438300.2"/>
    <property type="gene ID" value="AET5Gv20438300"/>
</dbReference>
<evidence type="ECO:0000256" key="1">
    <source>
        <dbReference type="SAM" id="MobiDB-lite"/>
    </source>
</evidence>
<keyword evidence="3" id="KW-1185">Reference proteome</keyword>
<dbReference type="AlphaFoldDB" id="A0A453KJV4"/>
<accession>A0A453KJV4</accession>
<dbReference type="Gramene" id="AET5Gv20438300.2">
    <property type="protein sequence ID" value="AET5Gv20438300.2"/>
    <property type="gene ID" value="AET5Gv20438300"/>
</dbReference>
<reference evidence="2" key="3">
    <citation type="journal article" date="2017" name="Nature">
        <title>Genome sequence of the progenitor of the wheat D genome Aegilops tauschii.</title>
        <authorList>
            <person name="Luo M.C."/>
            <person name="Gu Y.Q."/>
            <person name="Puiu D."/>
            <person name="Wang H."/>
            <person name="Twardziok S.O."/>
            <person name="Deal K.R."/>
            <person name="Huo N."/>
            <person name="Zhu T."/>
            <person name="Wang L."/>
            <person name="Wang Y."/>
            <person name="McGuire P.E."/>
            <person name="Liu S."/>
            <person name="Long H."/>
            <person name="Ramasamy R.K."/>
            <person name="Rodriguez J.C."/>
            <person name="Van S.L."/>
            <person name="Yuan L."/>
            <person name="Wang Z."/>
            <person name="Xia Z."/>
            <person name="Xiao L."/>
            <person name="Anderson O.D."/>
            <person name="Ouyang S."/>
            <person name="Liang Y."/>
            <person name="Zimin A.V."/>
            <person name="Pertea G."/>
            <person name="Qi P."/>
            <person name="Bennetzen J.L."/>
            <person name="Dai X."/>
            <person name="Dawson M.W."/>
            <person name="Muller H.G."/>
            <person name="Kugler K."/>
            <person name="Rivarola-Duarte L."/>
            <person name="Spannagl M."/>
            <person name="Mayer K.F.X."/>
            <person name="Lu F.H."/>
            <person name="Bevan M.W."/>
            <person name="Leroy P."/>
            <person name="Li P."/>
            <person name="You F.M."/>
            <person name="Sun Q."/>
            <person name="Liu Z."/>
            <person name="Lyons E."/>
            <person name="Wicker T."/>
            <person name="Salzberg S.L."/>
            <person name="Devos K.M."/>
            <person name="Dvorak J."/>
        </authorList>
    </citation>
    <scope>NUCLEOTIDE SEQUENCE [LARGE SCALE GENOMIC DNA]</scope>
    <source>
        <strain evidence="2">cv. AL8/78</strain>
    </source>
</reference>
<reference evidence="3" key="1">
    <citation type="journal article" date="2014" name="Science">
        <title>Ancient hybridizations among the ancestral genomes of bread wheat.</title>
        <authorList>
            <consortium name="International Wheat Genome Sequencing Consortium,"/>
            <person name="Marcussen T."/>
            <person name="Sandve S.R."/>
            <person name="Heier L."/>
            <person name="Spannagl M."/>
            <person name="Pfeifer M."/>
            <person name="Jakobsen K.S."/>
            <person name="Wulff B.B."/>
            <person name="Steuernagel B."/>
            <person name="Mayer K.F."/>
            <person name="Olsen O.A."/>
        </authorList>
    </citation>
    <scope>NUCLEOTIDE SEQUENCE [LARGE SCALE GENOMIC DNA]</scope>
    <source>
        <strain evidence="3">cv. AL8/78</strain>
    </source>
</reference>
<organism evidence="2 3">
    <name type="scientific">Aegilops tauschii subsp. strangulata</name>
    <name type="common">Goatgrass</name>
    <dbReference type="NCBI Taxonomy" id="200361"/>
    <lineage>
        <taxon>Eukaryota</taxon>
        <taxon>Viridiplantae</taxon>
        <taxon>Streptophyta</taxon>
        <taxon>Embryophyta</taxon>
        <taxon>Tracheophyta</taxon>
        <taxon>Spermatophyta</taxon>
        <taxon>Magnoliopsida</taxon>
        <taxon>Liliopsida</taxon>
        <taxon>Poales</taxon>
        <taxon>Poaceae</taxon>
        <taxon>BOP clade</taxon>
        <taxon>Pooideae</taxon>
        <taxon>Triticodae</taxon>
        <taxon>Triticeae</taxon>
        <taxon>Triticinae</taxon>
        <taxon>Aegilops</taxon>
    </lineage>
</organism>
<feature type="region of interest" description="Disordered" evidence="1">
    <location>
        <begin position="67"/>
        <end position="89"/>
    </location>
</feature>
<feature type="compositionally biased region" description="Polar residues" evidence="1">
    <location>
        <begin position="67"/>
        <end position="77"/>
    </location>
</feature>
<protein>
    <submittedName>
        <fullName evidence="2">Uncharacterized protein</fullName>
    </submittedName>
</protein>
<dbReference type="Proteomes" id="UP000015105">
    <property type="component" value="Chromosome 5D"/>
</dbReference>